<feature type="compositionally biased region" description="Basic and acidic residues" evidence="1">
    <location>
        <begin position="20"/>
        <end position="42"/>
    </location>
</feature>
<sequence length="226" mass="25573">MPREIARVRPPSVRRRRRPPPADDSQRTRGRRDSLVRRRSYLERNTNGRRRSNKRDRDLTNDTRANMTAPTRPRNRQNTIDDSSPDFFHLPLHSGGRPRALCLSPLTHTAHTLASAHRTYGNCEICQIRPLFDANDNQSDATGGDDDAPLLHRRRCRLAGRRLTIGGTGLDGTIASCQNSPVRLAEFPPFFSPILTRRAPRRSSLAVTGLLAVYRRGGRRANRSAR</sequence>
<feature type="region of interest" description="Disordered" evidence="1">
    <location>
        <begin position="1"/>
        <end position="86"/>
    </location>
</feature>
<proteinExistence type="predicted"/>
<dbReference type="AlphaFoldDB" id="A0A914XSC2"/>
<protein>
    <submittedName>
        <fullName evidence="3">Uncharacterized protein</fullName>
    </submittedName>
</protein>
<evidence type="ECO:0000313" key="3">
    <source>
        <dbReference type="WBParaSite" id="PSAMB.scaffold932size38445.g9847.t1"/>
    </source>
</evidence>
<organism evidence="2 3">
    <name type="scientific">Plectus sambesii</name>
    <dbReference type="NCBI Taxonomy" id="2011161"/>
    <lineage>
        <taxon>Eukaryota</taxon>
        <taxon>Metazoa</taxon>
        <taxon>Ecdysozoa</taxon>
        <taxon>Nematoda</taxon>
        <taxon>Chromadorea</taxon>
        <taxon>Plectida</taxon>
        <taxon>Plectina</taxon>
        <taxon>Plectoidea</taxon>
        <taxon>Plectidae</taxon>
        <taxon>Plectus</taxon>
    </lineage>
</organism>
<evidence type="ECO:0000256" key="1">
    <source>
        <dbReference type="SAM" id="MobiDB-lite"/>
    </source>
</evidence>
<reference evidence="3" key="1">
    <citation type="submission" date="2022-11" db="UniProtKB">
        <authorList>
            <consortium name="WormBaseParasite"/>
        </authorList>
    </citation>
    <scope>IDENTIFICATION</scope>
</reference>
<accession>A0A914XSC2</accession>
<keyword evidence="2" id="KW-1185">Reference proteome</keyword>
<dbReference type="Proteomes" id="UP000887566">
    <property type="component" value="Unplaced"/>
</dbReference>
<name>A0A914XSC2_9BILA</name>
<evidence type="ECO:0000313" key="2">
    <source>
        <dbReference type="Proteomes" id="UP000887566"/>
    </source>
</evidence>
<dbReference type="WBParaSite" id="PSAMB.scaffold932size38445.g9847.t1">
    <property type="protein sequence ID" value="PSAMB.scaffold932size38445.g9847.t1"/>
    <property type="gene ID" value="PSAMB.scaffold932size38445.g9847"/>
</dbReference>